<dbReference type="Pfam" id="PF00380">
    <property type="entry name" value="Ribosomal_S9"/>
    <property type="match status" value="1"/>
</dbReference>
<dbReference type="AlphaFoldDB" id="A0AAV3P2U4"/>
<accession>A0AAV3P2U4</accession>
<dbReference type="Gene3D" id="3.30.230.10">
    <property type="match status" value="1"/>
</dbReference>
<dbReference type="Proteomes" id="UP001454036">
    <property type="component" value="Unassembled WGS sequence"/>
</dbReference>
<organism evidence="3 4">
    <name type="scientific">Lithospermum erythrorhizon</name>
    <name type="common">Purple gromwell</name>
    <name type="synonym">Lithospermum officinale var. erythrorhizon</name>
    <dbReference type="NCBI Taxonomy" id="34254"/>
    <lineage>
        <taxon>Eukaryota</taxon>
        <taxon>Viridiplantae</taxon>
        <taxon>Streptophyta</taxon>
        <taxon>Embryophyta</taxon>
        <taxon>Tracheophyta</taxon>
        <taxon>Spermatophyta</taxon>
        <taxon>Magnoliopsida</taxon>
        <taxon>eudicotyledons</taxon>
        <taxon>Gunneridae</taxon>
        <taxon>Pentapetalae</taxon>
        <taxon>asterids</taxon>
        <taxon>lamiids</taxon>
        <taxon>Boraginales</taxon>
        <taxon>Boraginaceae</taxon>
        <taxon>Boraginoideae</taxon>
        <taxon>Lithospermeae</taxon>
        <taxon>Lithospermum</taxon>
    </lineage>
</organism>
<gene>
    <name evidence="3" type="ORF">LIER_05900</name>
</gene>
<sequence>MNLAFVTVITACGMMKSLREGRHVHRIVKECGMDTDVLVCNALLKMYTDRTLLIADPRRCEPKKFGGRGARSRFQKSYR</sequence>
<dbReference type="InterPro" id="IPR020568">
    <property type="entry name" value="Ribosomal_Su5_D2-typ_SF"/>
</dbReference>
<evidence type="ECO:0000313" key="3">
    <source>
        <dbReference type="EMBL" id="GAA0145789.1"/>
    </source>
</evidence>
<evidence type="ECO:0000313" key="4">
    <source>
        <dbReference type="Proteomes" id="UP001454036"/>
    </source>
</evidence>
<protein>
    <recommendedName>
        <fullName evidence="5">Ribosomal protein S16</fullName>
    </recommendedName>
</protein>
<dbReference type="GO" id="GO:0005840">
    <property type="term" value="C:ribosome"/>
    <property type="evidence" value="ECO:0007669"/>
    <property type="project" value="UniProtKB-KW"/>
</dbReference>
<evidence type="ECO:0008006" key="5">
    <source>
        <dbReference type="Google" id="ProtNLM"/>
    </source>
</evidence>
<dbReference type="InterPro" id="IPR014721">
    <property type="entry name" value="Ribsml_uS5_D2-typ_fold_subgr"/>
</dbReference>
<dbReference type="SUPFAM" id="SSF54211">
    <property type="entry name" value="Ribosomal protein S5 domain 2-like"/>
    <property type="match status" value="1"/>
</dbReference>
<comment type="caution">
    <text evidence="3">The sequence shown here is derived from an EMBL/GenBank/DDBJ whole genome shotgun (WGS) entry which is preliminary data.</text>
</comment>
<name>A0AAV3P2U4_LITER</name>
<dbReference type="GO" id="GO:0006412">
    <property type="term" value="P:translation"/>
    <property type="evidence" value="ECO:0007669"/>
    <property type="project" value="InterPro"/>
</dbReference>
<evidence type="ECO:0000256" key="1">
    <source>
        <dbReference type="ARBA" id="ARBA00022980"/>
    </source>
</evidence>
<dbReference type="InterPro" id="IPR000754">
    <property type="entry name" value="Ribosomal_uS9"/>
</dbReference>
<dbReference type="EMBL" id="BAABME010000832">
    <property type="protein sequence ID" value="GAA0145789.1"/>
    <property type="molecule type" value="Genomic_DNA"/>
</dbReference>
<keyword evidence="4" id="KW-1185">Reference proteome</keyword>
<keyword evidence="1" id="KW-0689">Ribosomal protein</keyword>
<proteinExistence type="predicted"/>
<keyword evidence="2" id="KW-0687">Ribonucleoprotein</keyword>
<evidence type="ECO:0000256" key="2">
    <source>
        <dbReference type="ARBA" id="ARBA00023274"/>
    </source>
</evidence>
<dbReference type="GO" id="GO:0003735">
    <property type="term" value="F:structural constituent of ribosome"/>
    <property type="evidence" value="ECO:0007669"/>
    <property type="project" value="InterPro"/>
</dbReference>
<dbReference type="GO" id="GO:1990904">
    <property type="term" value="C:ribonucleoprotein complex"/>
    <property type="evidence" value="ECO:0007669"/>
    <property type="project" value="UniProtKB-KW"/>
</dbReference>
<reference evidence="3 4" key="1">
    <citation type="submission" date="2024-01" db="EMBL/GenBank/DDBJ databases">
        <title>The complete chloroplast genome sequence of Lithospermum erythrorhizon: insights into the phylogenetic relationship among Boraginaceae species and the maternal lineages of purple gromwells.</title>
        <authorList>
            <person name="Okada T."/>
            <person name="Watanabe K."/>
        </authorList>
    </citation>
    <scope>NUCLEOTIDE SEQUENCE [LARGE SCALE GENOMIC DNA]</scope>
</reference>